<reference evidence="3 4" key="1">
    <citation type="submission" date="2018-08" db="EMBL/GenBank/DDBJ databases">
        <title>Diversity &amp; Physiological Properties of Lignin-Decomposing Actinobacteria from Soil.</title>
        <authorList>
            <person name="Roh S.G."/>
            <person name="Kim S.B."/>
        </authorList>
    </citation>
    <scope>NUCLEOTIDE SEQUENCE [LARGE SCALE GENOMIC DNA]</scope>
    <source>
        <strain evidence="3 4">MMS17-GH009</strain>
    </source>
</reference>
<evidence type="ECO:0000313" key="3">
    <source>
        <dbReference type="EMBL" id="RGD62428.1"/>
    </source>
</evidence>
<keyword evidence="2" id="KW-0472">Membrane</keyword>
<sequence length="1053" mass="109330">MVVADSATETAAAKEAADATGTAGGAAGGGPAARPPALPAWAGLLLALGALLPVVLGGLLFRHQAPRVRDVALQLAGSRAAAEAVVGGRAADHLAALRADGWLIGGYGLTLLAAALLGGYVLGPARRRLSAVAVGGAGLLAACCDLGEDALLRAGLDGLHPGAGGSDTPFAVATALATVKWLLLLPAGVLAAGILLVTATRAVRGLRPSRAGAKARGTDSPDRPALIPPWPIATRRGATAPAAEAPDAPDTPVRHAHWRDAARVPPGREPAELGFCASGGGIRSACVTLGVLQSLRPWLKRARYLVSVSGGGYTVGALQLALSDSAPGSPVRAVSGLTADTVMEPGSPEEDHLRRHGKYIADGAGEWLVALGTLLRGVLSALTLLLAAVLTLGLGLSRFYRAVPLTDLSHLAAAGLRHAGAVPGPLELRAPALAAFGLLLASATGCWLLWLLAFPSLGWQALLPRALRRANLALLALAALLAAGVLVVPGLAWGAVRLQQALAAGPQLTGAGLGLTVALSYLALLLGILWRDRRTPGRGATTPGAAGRPRVSGASLPQTLVVCSALLALTAGALLALGWAVATGYAWPTAVQVLLPLVLGAVGLNLDQTWVSLHPFYRLRLASAFAVRRATEGGRSVARPYHFFREQTWLSHYGARHPDFPQVIFSAAANLSGNSRTPPGRPAASFSLSYDYVGGPDIGYARTDLLERRTSAHIARDLTVQSAMAVSGAAFSSAMGRESRVYQRLFAVTNARLGTWLPNPAVLGPDWSGPPDWRRPAQPAVRRLPYQLRELIGRFPADDRFLLTTDGGHYENLGLVELLRHRVRTVVCIDASGDAGYATNLAAAITLAREELGVAITLHEPELLIPGTAADQPAEGDDADGRVDGHTDDGVQGRAGRRPPLRGLAAQLSARLSARAVVTGDIRYPDLDEGPGAVRHGRLILLQAVLTPGMPYELHAYAMANRAFPNDRTSDQWFDHQQFDAYQTLGRHLGEQAAPLIEQALTEQARADQARAEQAPAGPAPGPTGSVPAQPTRDTDPAPSATAPPAPRRPAEE</sequence>
<keyword evidence="2" id="KW-0812">Transmembrane</keyword>
<dbReference type="Proteomes" id="UP000263377">
    <property type="component" value="Unassembled WGS sequence"/>
</dbReference>
<dbReference type="Gene3D" id="3.40.1090.10">
    <property type="entry name" value="Cytosolic phospholipase A2 catalytic domain"/>
    <property type="match status" value="1"/>
</dbReference>
<accession>A0A373A2P4</accession>
<dbReference type="GO" id="GO:0046475">
    <property type="term" value="P:glycerophospholipid catabolic process"/>
    <property type="evidence" value="ECO:0007669"/>
    <property type="project" value="TreeGrafter"/>
</dbReference>
<dbReference type="PANTHER" id="PTHR10728">
    <property type="entry name" value="CYTOSOLIC PHOSPHOLIPASE A2"/>
    <property type="match status" value="1"/>
</dbReference>
<keyword evidence="4" id="KW-1185">Reference proteome</keyword>
<dbReference type="EMBL" id="QVIG01000001">
    <property type="protein sequence ID" value="RGD62428.1"/>
    <property type="molecule type" value="Genomic_DNA"/>
</dbReference>
<feature type="transmembrane region" description="Helical" evidence="2">
    <location>
        <begin position="559"/>
        <end position="579"/>
    </location>
</feature>
<feature type="region of interest" description="Disordered" evidence="1">
    <location>
        <begin position="210"/>
        <end position="230"/>
    </location>
</feature>
<feature type="compositionally biased region" description="Pro residues" evidence="1">
    <location>
        <begin position="1042"/>
        <end position="1053"/>
    </location>
</feature>
<feature type="transmembrane region" description="Helical" evidence="2">
    <location>
        <begin position="432"/>
        <end position="452"/>
    </location>
</feature>
<name>A0A373A2P4_9ACTN</name>
<feature type="region of interest" description="Disordered" evidence="1">
    <location>
        <begin position="868"/>
        <end position="899"/>
    </location>
</feature>
<dbReference type="SUPFAM" id="SSF52151">
    <property type="entry name" value="FabD/lysophospholipase-like"/>
    <property type="match status" value="1"/>
</dbReference>
<comment type="caution">
    <text evidence="3">The sequence shown here is derived from an EMBL/GenBank/DDBJ whole genome shotgun (WGS) entry which is preliminary data.</text>
</comment>
<dbReference type="GO" id="GO:0005829">
    <property type="term" value="C:cytosol"/>
    <property type="evidence" value="ECO:0007669"/>
    <property type="project" value="TreeGrafter"/>
</dbReference>
<evidence type="ECO:0000256" key="2">
    <source>
        <dbReference type="SAM" id="Phobius"/>
    </source>
</evidence>
<proteinExistence type="predicted"/>
<feature type="transmembrane region" description="Helical" evidence="2">
    <location>
        <begin position="102"/>
        <end position="122"/>
    </location>
</feature>
<organism evidence="3 4">
    <name type="scientific">Kitasatospora xanthocidica</name>
    <dbReference type="NCBI Taxonomy" id="83382"/>
    <lineage>
        <taxon>Bacteria</taxon>
        <taxon>Bacillati</taxon>
        <taxon>Actinomycetota</taxon>
        <taxon>Actinomycetes</taxon>
        <taxon>Kitasatosporales</taxon>
        <taxon>Streptomycetaceae</taxon>
        <taxon>Kitasatospora</taxon>
    </lineage>
</organism>
<evidence type="ECO:0000256" key="1">
    <source>
        <dbReference type="SAM" id="MobiDB-lite"/>
    </source>
</evidence>
<protein>
    <recommendedName>
        <fullName evidence="5">PNPLA domain-containing protein</fullName>
    </recommendedName>
</protein>
<feature type="transmembrane region" description="Helical" evidence="2">
    <location>
        <begin position="508"/>
        <end position="530"/>
    </location>
</feature>
<evidence type="ECO:0008006" key="5">
    <source>
        <dbReference type="Google" id="ProtNLM"/>
    </source>
</evidence>
<feature type="region of interest" description="Disordered" evidence="1">
    <location>
        <begin position="1003"/>
        <end position="1053"/>
    </location>
</feature>
<feature type="compositionally biased region" description="Basic and acidic residues" evidence="1">
    <location>
        <begin position="879"/>
        <end position="891"/>
    </location>
</feature>
<feature type="transmembrane region" description="Helical" evidence="2">
    <location>
        <begin position="472"/>
        <end position="496"/>
    </location>
</feature>
<feature type="transmembrane region" description="Helical" evidence="2">
    <location>
        <begin position="181"/>
        <end position="200"/>
    </location>
</feature>
<dbReference type="GO" id="GO:0004623">
    <property type="term" value="F:phospholipase A2 activity"/>
    <property type="evidence" value="ECO:0007669"/>
    <property type="project" value="TreeGrafter"/>
</dbReference>
<dbReference type="InterPro" id="IPR016035">
    <property type="entry name" value="Acyl_Trfase/lysoPLipase"/>
</dbReference>
<feature type="transmembrane region" description="Helical" evidence="2">
    <location>
        <begin position="378"/>
        <end position="400"/>
    </location>
</feature>
<keyword evidence="2" id="KW-1133">Transmembrane helix</keyword>
<evidence type="ECO:0000313" key="4">
    <source>
        <dbReference type="Proteomes" id="UP000263377"/>
    </source>
</evidence>
<dbReference type="AlphaFoldDB" id="A0A373A2P4"/>
<dbReference type="PANTHER" id="PTHR10728:SF40">
    <property type="entry name" value="PATATIN FAMILY PROTEIN"/>
    <property type="match status" value="1"/>
</dbReference>
<feature type="transmembrane region" description="Helical" evidence="2">
    <location>
        <begin position="40"/>
        <end position="61"/>
    </location>
</feature>
<gene>
    <name evidence="3" type="ORF">DR950_35935</name>
</gene>
<feature type="compositionally biased region" description="Low complexity" evidence="1">
    <location>
        <begin position="1012"/>
        <end position="1041"/>
    </location>
</feature>